<name>A0AAV5WNL9_9BILA</name>
<dbReference type="SMART" id="SM00317">
    <property type="entry name" value="SET"/>
    <property type="match status" value="1"/>
</dbReference>
<keyword evidence="7" id="KW-0479">Metal-binding</keyword>
<dbReference type="SMART" id="SM00249">
    <property type="entry name" value="PHD"/>
    <property type="match status" value="2"/>
</dbReference>
<evidence type="ECO:0000313" key="15">
    <source>
        <dbReference type="EMBL" id="GMT32597.1"/>
    </source>
</evidence>
<keyword evidence="10" id="KW-0539">Nucleus</keyword>
<feature type="region of interest" description="Disordered" evidence="11">
    <location>
        <begin position="145"/>
        <end position="299"/>
    </location>
</feature>
<keyword evidence="4" id="KW-0489">Methyltransferase</keyword>
<accession>A0AAV5WNL9</accession>
<feature type="non-terminal residue" evidence="15">
    <location>
        <position position="1"/>
    </location>
</feature>
<feature type="domain" description="AWS" evidence="14">
    <location>
        <begin position="714"/>
        <end position="763"/>
    </location>
</feature>
<evidence type="ECO:0000256" key="4">
    <source>
        <dbReference type="ARBA" id="ARBA00022603"/>
    </source>
</evidence>
<feature type="compositionally biased region" description="Polar residues" evidence="11">
    <location>
        <begin position="210"/>
        <end position="237"/>
    </location>
</feature>
<evidence type="ECO:0000256" key="6">
    <source>
        <dbReference type="ARBA" id="ARBA00022691"/>
    </source>
</evidence>
<keyword evidence="5" id="KW-0808">Transferase</keyword>
<evidence type="ECO:0000256" key="10">
    <source>
        <dbReference type="ARBA" id="ARBA00023242"/>
    </source>
</evidence>
<gene>
    <name evidence="15" type="ORF">PFISCL1PPCAC_23894</name>
</gene>
<dbReference type="PROSITE" id="PS50280">
    <property type="entry name" value="SET"/>
    <property type="match status" value="1"/>
</dbReference>
<evidence type="ECO:0000256" key="11">
    <source>
        <dbReference type="SAM" id="MobiDB-lite"/>
    </source>
</evidence>
<evidence type="ECO:0000256" key="9">
    <source>
        <dbReference type="ARBA" id="ARBA00022833"/>
    </source>
</evidence>
<dbReference type="InterPro" id="IPR046341">
    <property type="entry name" value="SET_dom_sf"/>
</dbReference>
<dbReference type="CDD" id="cd15566">
    <property type="entry name" value="PHD3_NSD"/>
    <property type="match status" value="1"/>
</dbReference>
<reference evidence="15" key="1">
    <citation type="submission" date="2023-10" db="EMBL/GenBank/DDBJ databases">
        <title>Genome assembly of Pristionchus species.</title>
        <authorList>
            <person name="Yoshida K."/>
            <person name="Sommer R.J."/>
        </authorList>
    </citation>
    <scope>NUCLEOTIDE SEQUENCE</scope>
    <source>
        <strain evidence="15">RS5133</strain>
    </source>
</reference>
<comment type="subcellular location">
    <subcellularLocation>
        <location evidence="2">Chromosome</location>
    </subcellularLocation>
    <subcellularLocation>
        <location evidence="1">Nucleus</location>
    </subcellularLocation>
</comment>
<evidence type="ECO:0000256" key="2">
    <source>
        <dbReference type="ARBA" id="ARBA00004286"/>
    </source>
</evidence>
<dbReference type="GO" id="GO:0005694">
    <property type="term" value="C:chromosome"/>
    <property type="evidence" value="ECO:0007669"/>
    <property type="project" value="UniProtKB-SubCell"/>
</dbReference>
<dbReference type="PROSITE" id="PS51215">
    <property type="entry name" value="AWS"/>
    <property type="match status" value="1"/>
</dbReference>
<evidence type="ECO:0000256" key="3">
    <source>
        <dbReference type="ARBA" id="ARBA00022454"/>
    </source>
</evidence>
<evidence type="ECO:0000256" key="8">
    <source>
        <dbReference type="ARBA" id="ARBA00022771"/>
    </source>
</evidence>
<dbReference type="SUPFAM" id="SSF82199">
    <property type="entry name" value="SET domain"/>
    <property type="match status" value="1"/>
</dbReference>
<dbReference type="Proteomes" id="UP001432322">
    <property type="component" value="Unassembled WGS sequence"/>
</dbReference>
<dbReference type="Gene3D" id="2.170.270.10">
    <property type="entry name" value="SET domain"/>
    <property type="match status" value="1"/>
</dbReference>
<feature type="region of interest" description="Disordered" evidence="11">
    <location>
        <begin position="925"/>
        <end position="1010"/>
    </location>
</feature>
<dbReference type="GO" id="GO:0005634">
    <property type="term" value="C:nucleus"/>
    <property type="evidence" value="ECO:0007669"/>
    <property type="project" value="UniProtKB-SubCell"/>
</dbReference>
<feature type="compositionally biased region" description="Basic residues" evidence="11">
    <location>
        <begin position="967"/>
        <end position="981"/>
    </location>
</feature>
<keyword evidence="8" id="KW-0863">Zinc-finger</keyword>
<dbReference type="GO" id="GO:0032259">
    <property type="term" value="P:methylation"/>
    <property type="evidence" value="ECO:0007669"/>
    <property type="project" value="UniProtKB-KW"/>
</dbReference>
<keyword evidence="6" id="KW-0949">S-adenosyl-L-methionine</keyword>
<feature type="region of interest" description="Disordered" evidence="11">
    <location>
        <begin position="1"/>
        <end position="114"/>
    </location>
</feature>
<keyword evidence="16" id="KW-1185">Reference proteome</keyword>
<keyword evidence="3" id="KW-0158">Chromosome</keyword>
<evidence type="ECO:0000259" key="14">
    <source>
        <dbReference type="PROSITE" id="PS51215"/>
    </source>
</evidence>
<organism evidence="15 16">
    <name type="scientific">Pristionchus fissidentatus</name>
    <dbReference type="NCBI Taxonomy" id="1538716"/>
    <lineage>
        <taxon>Eukaryota</taxon>
        <taxon>Metazoa</taxon>
        <taxon>Ecdysozoa</taxon>
        <taxon>Nematoda</taxon>
        <taxon>Chromadorea</taxon>
        <taxon>Rhabditida</taxon>
        <taxon>Rhabditina</taxon>
        <taxon>Diplogasteromorpha</taxon>
        <taxon>Diplogasteroidea</taxon>
        <taxon>Neodiplogasteridae</taxon>
        <taxon>Pristionchus</taxon>
    </lineage>
</organism>
<protein>
    <recommendedName>
        <fullName evidence="17">SET domain-containing protein</fullName>
    </recommendedName>
</protein>
<proteinExistence type="predicted"/>
<dbReference type="InterPro" id="IPR003616">
    <property type="entry name" value="Post-SET_dom"/>
</dbReference>
<dbReference type="PANTHER" id="PTHR22884">
    <property type="entry name" value="SET DOMAIN PROTEINS"/>
    <property type="match status" value="1"/>
</dbReference>
<evidence type="ECO:0000256" key="5">
    <source>
        <dbReference type="ARBA" id="ARBA00022679"/>
    </source>
</evidence>
<dbReference type="InterPro" id="IPR006560">
    <property type="entry name" value="AWS_dom"/>
</dbReference>
<evidence type="ECO:0000256" key="7">
    <source>
        <dbReference type="ARBA" id="ARBA00022723"/>
    </source>
</evidence>
<evidence type="ECO:0000259" key="13">
    <source>
        <dbReference type="PROSITE" id="PS50868"/>
    </source>
</evidence>
<dbReference type="SMART" id="SM00570">
    <property type="entry name" value="AWS"/>
    <property type="match status" value="1"/>
</dbReference>
<dbReference type="GO" id="GO:0140938">
    <property type="term" value="F:histone H3 methyltransferase activity"/>
    <property type="evidence" value="ECO:0007669"/>
    <property type="project" value="UniProtKB-ARBA"/>
</dbReference>
<feature type="compositionally biased region" description="Acidic residues" evidence="11">
    <location>
        <begin position="925"/>
        <end position="961"/>
    </location>
</feature>
<dbReference type="InterPro" id="IPR001214">
    <property type="entry name" value="SET_dom"/>
</dbReference>
<sequence length="1010" mass="111618">LQVNRGMYKNKKPKMEPAEPPSESSGGPPTLDNVTHVLVPKTEPQDSSENSDSLENPPDLEEAAPLRIPKNEPRDSPVPSEGSEGPPTLEDATAGPMEEVPLPYQDGNSSVRRSCRTRIIPVRFNDYCSDGDPLSAAGMTLGGTVADQMSDSVPTTSRPRRSRSARSIGTAAQGASVKGPTRKSISVPPPQASAKAPTRTFMNAPPPKATWTSPRKSSGIPAQSQIARATPKSNGNRTPGKIARATTPPKSNGSRTPKKIARFPASRKSGGISASVKAGKTATPRMAGGGSSSAKTNGVSVRKTIKGSPKARGIPAAFKKTCLIPSRPASHEVCFMCGDKAAAVKAVRKIKIELDWEGNDDTQEEGKVAKHLNVKKEPLDEDDTVPEEVQVVKKVTKKEQPESDTVRCGFPRCVQRMHKSCAQDYICSEYSPYQAQLLFRTETPVCPSHFCWHCYDERYKNSSRFGTLVDCEKCFRSFHTQCVPAGSKVKKNGQKRTSFVCHYHPASTKTIAKATRLQYCADCEDPVDKNDKERVECKGCTQVFHRSCSFSTVSGTNLPGKGIASDFCSYCLVGSVIVPNQYVLAYYGHSFAGQAPGTYPAIALALNDVPSHIVKQLGSNLGKPGWIPVQWVWDGIVLPYYNLLPKSRVQRMTVDCHKNLSNKEFTSELKTSMRKFKPPYVKLNNEEMRKTINIVETSFYMKGVPRLCEQKRITDEQSCECKPDKEGFKCRDNCVNKDTHTECLPSCDAPGEKCLNRSMQQKGEKKKLFEVRLTEKKGFGAFAIEHIKAGAFIAEYAGEIINKEEKDRREKRLEVLRSIDEYTYVMGLAKNIYLDARFHGGEARYMNHSCEPNAEVDSFDIPFSVSGQYAKYEPRLKIHALRDIKPGDEITFNYGLGRSGNLRRDRCYCGTASCSRWIGAKKEDGDMDDAWGDSDGENMDDEEMNEGVISESEDEKMEEEEKENKKNAKKPVKRPAKRKANNGKTEGRRSSVVGLAAKKRRVSSMGTRNN</sequence>
<dbReference type="PROSITE" id="PS50868">
    <property type="entry name" value="POST_SET"/>
    <property type="match status" value="1"/>
</dbReference>
<evidence type="ECO:0000256" key="1">
    <source>
        <dbReference type="ARBA" id="ARBA00004123"/>
    </source>
</evidence>
<dbReference type="EMBL" id="BTSY01000006">
    <property type="protein sequence ID" value="GMT32597.1"/>
    <property type="molecule type" value="Genomic_DNA"/>
</dbReference>
<dbReference type="AlphaFoldDB" id="A0AAV5WNL9"/>
<feature type="domain" description="Post-SET" evidence="13">
    <location>
        <begin position="903"/>
        <end position="919"/>
    </location>
</feature>
<comment type="caution">
    <text evidence="15">The sequence shown here is derived from an EMBL/GenBank/DDBJ whole genome shotgun (WGS) entry which is preliminary data.</text>
</comment>
<evidence type="ECO:0000259" key="12">
    <source>
        <dbReference type="PROSITE" id="PS50280"/>
    </source>
</evidence>
<feature type="compositionally biased region" description="Low complexity" evidence="11">
    <location>
        <begin position="77"/>
        <end position="87"/>
    </location>
</feature>
<dbReference type="InterPro" id="IPR050777">
    <property type="entry name" value="SET2_Histone-Lys_MeTrsfase"/>
</dbReference>
<feature type="domain" description="SET" evidence="12">
    <location>
        <begin position="767"/>
        <end position="895"/>
    </location>
</feature>
<evidence type="ECO:0008006" key="17">
    <source>
        <dbReference type="Google" id="ProtNLM"/>
    </source>
</evidence>
<feature type="compositionally biased region" description="Polar residues" evidence="11">
    <location>
        <begin position="45"/>
        <end position="54"/>
    </location>
</feature>
<dbReference type="Pfam" id="PF00856">
    <property type="entry name" value="SET"/>
    <property type="match status" value="1"/>
</dbReference>
<evidence type="ECO:0000313" key="16">
    <source>
        <dbReference type="Proteomes" id="UP001432322"/>
    </source>
</evidence>
<dbReference type="GO" id="GO:0008270">
    <property type="term" value="F:zinc ion binding"/>
    <property type="evidence" value="ECO:0007669"/>
    <property type="project" value="UniProtKB-KW"/>
</dbReference>
<dbReference type="GO" id="GO:0016279">
    <property type="term" value="F:protein-lysine N-methyltransferase activity"/>
    <property type="evidence" value="ECO:0007669"/>
    <property type="project" value="UniProtKB-ARBA"/>
</dbReference>
<dbReference type="InterPro" id="IPR001965">
    <property type="entry name" value="Znf_PHD"/>
</dbReference>
<keyword evidence="9" id="KW-0862">Zinc</keyword>